<dbReference type="AlphaFoldDB" id="A0A381NB61"/>
<dbReference type="GO" id="GO:0016020">
    <property type="term" value="C:membrane"/>
    <property type="evidence" value="ECO:0007669"/>
    <property type="project" value="UniProtKB-SubCell"/>
</dbReference>
<dbReference type="Pfam" id="PF04932">
    <property type="entry name" value="Wzy_C"/>
    <property type="match status" value="1"/>
</dbReference>
<comment type="subcellular location">
    <subcellularLocation>
        <location evidence="1">Membrane</location>
        <topology evidence="1">Multi-pass membrane protein</topology>
    </subcellularLocation>
</comment>
<sequence length="402" mass="46271">MRDILTKSYLWLCMFLCFYIPFIPVVHALSSIVMGLLVVIAFFIVEKPKAKMIFVNRTTTAFIILFLIIALQSLFGNHFVNDFAELRKIGQTVLLIILFSIIKSPQLLKDSFIAGTVLSSAISLARIIIYMTATGSTAFYTGEIVEELMMTQRLYLGFFSVIALIFCAEGYFSLKNKKRKTIYLCLTVFLLSTIFFIASRTAIILSLIVLISITMYKLKSKARIGVLLVIMVLGIGGFLGNNNLSQRALYKADDYRESFVEKIKVHEPRYLIWKYSFAIFNENPHKVFGVGFGETQQLLRRKYQEIQTVNKRNWFLTRDFNTHNQYLDFLVSYGVFGLALFLVFLSFLFFNAKDSIYSLNLFFTLTIFMLFENTFHRTFGVFIIALIICCILGKAFIKHPEK</sequence>
<reference evidence="7" key="1">
    <citation type="submission" date="2018-05" db="EMBL/GenBank/DDBJ databases">
        <authorList>
            <person name="Lanie J.A."/>
            <person name="Ng W.-L."/>
            <person name="Kazmierczak K.M."/>
            <person name="Andrzejewski T.M."/>
            <person name="Davidsen T.M."/>
            <person name="Wayne K.J."/>
            <person name="Tettelin H."/>
            <person name="Glass J.I."/>
            <person name="Rusch D."/>
            <person name="Podicherti R."/>
            <person name="Tsui H.-C.T."/>
            <person name="Winkler M.E."/>
        </authorList>
    </citation>
    <scope>NUCLEOTIDE SEQUENCE</scope>
</reference>
<evidence type="ECO:0000256" key="5">
    <source>
        <dbReference type="SAM" id="Phobius"/>
    </source>
</evidence>
<evidence type="ECO:0000313" key="7">
    <source>
        <dbReference type="EMBL" id="SUZ51851.1"/>
    </source>
</evidence>
<name>A0A381NB61_9ZZZZ</name>
<feature type="transmembrane region" description="Helical" evidence="5">
    <location>
        <begin position="20"/>
        <end position="45"/>
    </location>
</feature>
<dbReference type="PANTHER" id="PTHR37422">
    <property type="entry name" value="TEICHURONIC ACID BIOSYNTHESIS PROTEIN TUAE"/>
    <property type="match status" value="1"/>
</dbReference>
<feature type="domain" description="O-antigen ligase-related" evidence="6">
    <location>
        <begin position="186"/>
        <end position="342"/>
    </location>
</feature>
<feature type="transmembrane region" description="Helical" evidence="5">
    <location>
        <begin position="222"/>
        <end position="241"/>
    </location>
</feature>
<organism evidence="7">
    <name type="scientific">marine metagenome</name>
    <dbReference type="NCBI Taxonomy" id="408172"/>
    <lineage>
        <taxon>unclassified sequences</taxon>
        <taxon>metagenomes</taxon>
        <taxon>ecological metagenomes</taxon>
    </lineage>
</organism>
<evidence type="ECO:0000259" key="6">
    <source>
        <dbReference type="Pfam" id="PF04932"/>
    </source>
</evidence>
<dbReference type="InterPro" id="IPR051533">
    <property type="entry name" value="WaaL-like"/>
</dbReference>
<feature type="transmembrane region" description="Helical" evidence="5">
    <location>
        <begin position="378"/>
        <end position="397"/>
    </location>
</feature>
<dbReference type="InterPro" id="IPR007016">
    <property type="entry name" value="O-antigen_ligase-rel_domated"/>
</dbReference>
<keyword evidence="4 5" id="KW-0472">Membrane</keyword>
<feature type="transmembrane region" description="Helical" evidence="5">
    <location>
        <begin position="112"/>
        <end position="133"/>
    </location>
</feature>
<feature type="transmembrane region" description="Helical" evidence="5">
    <location>
        <begin position="57"/>
        <end position="76"/>
    </location>
</feature>
<protein>
    <recommendedName>
        <fullName evidence="6">O-antigen ligase-related domain-containing protein</fullName>
    </recommendedName>
</protein>
<dbReference type="PANTHER" id="PTHR37422:SF13">
    <property type="entry name" value="LIPOPOLYSACCHARIDE BIOSYNTHESIS PROTEIN PA4999-RELATED"/>
    <property type="match status" value="1"/>
</dbReference>
<keyword evidence="3 5" id="KW-1133">Transmembrane helix</keyword>
<proteinExistence type="predicted"/>
<feature type="transmembrane region" description="Helical" evidence="5">
    <location>
        <begin position="326"/>
        <end position="349"/>
    </location>
</feature>
<accession>A0A381NB61</accession>
<feature type="transmembrane region" description="Helical" evidence="5">
    <location>
        <begin position="153"/>
        <end position="172"/>
    </location>
</feature>
<dbReference type="EMBL" id="UINC01000243">
    <property type="protein sequence ID" value="SUZ51851.1"/>
    <property type="molecule type" value="Genomic_DNA"/>
</dbReference>
<evidence type="ECO:0000256" key="1">
    <source>
        <dbReference type="ARBA" id="ARBA00004141"/>
    </source>
</evidence>
<keyword evidence="2 5" id="KW-0812">Transmembrane</keyword>
<feature type="transmembrane region" description="Helical" evidence="5">
    <location>
        <begin position="184"/>
        <end position="216"/>
    </location>
</feature>
<evidence type="ECO:0000256" key="2">
    <source>
        <dbReference type="ARBA" id="ARBA00022692"/>
    </source>
</evidence>
<evidence type="ECO:0000256" key="4">
    <source>
        <dbReference type="ARBA" id="ARBA00023136"/>
    </source>
</evidence>
<gene>
    <name evidence="7" type="ORF">METZ01_LOCUS4705</name>
</gene>
<evidence type="ECO:0000256" key="3">
    <source>
        <dbReference type="ARBA" id="ARBA00022989"/>
    </source>
</evidence>